<comment type="catalytic activity">
    <reaction evidence="1">
        <text>thiamine + H2O = 5-(2-hydroxyethyl)-4-methylthiazole + 4-amino-5-hydroxymethyl-2-methylpyrimidine + H(+)</text>
        <dbReference type="Rhea" id="RHEA:17509"/>
        <dbReference type="ChEBI" id="CHEBI:15377"/>
        <dbReference type="ChEBI" id="CHEBI:15378"/>
        <dbReference type="ChEBI" id="CHEBI:16892"/>
        <dbReference type="ChEBI" id="CHEBI:17957"/>
        <dbReference type="ChEBI" id="CHEBI:18385"/>
        <dbReference type="EC" id="3.5.99.2"/>
    </reaction>
</comment>
<keyword evidence="4" id="KW-1185">Reference proteome</keyword>
<comment type="function">
    <text evidence="1">Catalyzes an amino-pyrimidine hydrolysis reaction at the C5' of the pyrimidine moiety of thiamine compounds, a reaction that is part of a thiamine salvage pathway.</text>
</comment>
<dbReference type="Proteomes" id="UP001597545">
    <property type="component" value="Unassembled WGS sequence"/>
</dbReference>
<evidence type="ECO:0000313" key="3">
    <source>
        <dbReference type="EMBL" id="MFD2547420.1"/>
    </source>
</evidence>
<dbReference type="PANTHER" id="PTHR43198">
    <property type="entry name" value="BIFUNCTIONAL TH2 PROTEIN"/>
    <property type="match status" value="1"/>
</dbReference>
<dbReference type="RefSeq" id="WP_380902158.1">
    <property type="nucleotide sequence ID" value="NZ_JBHUEG010000007.1"/>
</dbReference>
<organism evidence="3 4">
    <name type="scientific">Sphingobacterium suaedae</name>
    <dbReference type="NCBI Taxonomy" id="1686402"/>
    <lineage>
        <taxon>Bacteria</taxon>
        <taxon>Pseudomonadati</taxon>
        <taxon>Bacteroidota</taxon>
        <taxon>Sphingobacteriia</taxon>
        <taxon>Sphingobacteriales</taxon>
        <taxon>Sphingobacteriaceae</taxon>
        <taxon>Sphingobacterium</taxon>
    </lineage>
</organism>
<dbReference type="CDD" id="cd19365">
    <property type="entry name" value="TenA_C-like"/>
    <property type="match status" value="1"/>
</dbReference>
<evidence type="ECO:0000259" key="2">
    <source>
        <dbReference type="Pfam" id="PF03070"/>
    </source>
</evidence>
<keyword evidence="1" id="KW-0784">Thiamine biosynthesis</keyword>
<dbReference type="InterPro" id="IPR050967">
    <property type="entry name" value="Thiamine_Salvage_TenA"/>
</dbReference>
<comment type="pathway">
    <text evidence="1">Cofactor biosynthesis; thiamine diphosphate biosynthesis.</text>
</comment>
<dbReference type="InterPro" id="IPR027574">
    <property type="entry name" value="Thiaminase_II"/>
</dbReference>
<name>A0ABW5KHQ3_9SPHI</name>
<comment type="similarity">
    <text evidence="1">Belongs to the TenA family.</text>
</comment>
<evidence type="ECO:0000256" key="1">
    <source>
        <dbReference type="RuleBase" id="RU363093"/>
    </source>
</evidence>
<feature type="domain" description="Thiaminase-2/PQQC" evidence="2">
    <location>
        <begin position="8"/>
        <end position="212"/>
    </location>
</feature>
<dbReference type="PANTHER" id="PTHR43198:SF2">
    <property type="entry name" value="SI:CH1073-67J19.1-RELATED"/>
    <property type="match status" value="1"/>
</dbReference>
<comment type="caution">
    <text evidence="3">The sequence shown here is derived from an EMBL/GenBank/DDBJ whole genome shotgun (WGS) entry which is preliminary data.</text>
</comment>
<dbReference type="SUPFAM" id="SSF48613">
    <property type="entry name" value="Heme oxygenase-like"/>
    <property type="match status" value="1"/>
</dbReference>
<dbReference type="EC" id="3.5.99.2" evidence="1"/>
<dbReference type="Gene3D" id="1.20.910.10">
    <property type="entry name" value="Heme oxygenase-like"/>
    <property type="match status" value="1"/>
</dbReference>
<dbReference type="NCBIfam" id="TIGR04306">
    <property type="entry name" value="salvage_TenA"/>
    <property type="match status" value="1"/>
</dbReference>
<comment type="catalytic activity">
    <reaction evidence="1">
        <text>4-amino-5-aminomethyl-2-methylpyrimidine + H2O = 4-amino-5-hydroxymethyl-2-methylpyrimidine + NH4(+)</text>
        <dbReference type="Rhea" id="RHEA:31799"/>
        <dbReference type="ChEBI" id="CHEBI:15377"/>
        <dbReference type="ChEBI" id="CHEBI:16892"/>
        <dbReference type="ChEBI" id="CHEBI:28938"/>
        <dbReference type="ChEBI" id="CHEBI:63416"/>
        <dbReference type="EC" id="3.5.99.2"/>
    </reaction>
</comment>
<sequence length="217" mass="25019">MTWTTRAWHAIAPIYDKILNMPFIYELQNGTLPLEIFQFYMLQDAKYLEHFGRVLAYLGSKSSDNEEALLYFQFGQNALLVEKALHEHYFEQFGISTTSATITQPVCHHYVHFLKSTAAFEATEVGFAATLPCFWIYKEVGDHIFQNRITGENPYHAWINTYSSAEFGDDVSRAKAHVNKMAADGTEAIRKKMLDAFVTAALLEYQFWEAAYLQKTW</sequence>
<dbReference type="Pfam" id="PF03070">
    <property type="entry name" value="TENA_THI-4"/>
    <property type="match status" value="1"/>
</dbReference>
<reference evidence="4" key="1">
    <citation type="journal article" date="2019" name="Int. J. Syst. Evol. Microbiol.">
        <title>The Global Catalogue of Microorganisms (GCM) 10K type strain sequencing project: providing services to taxonomists for standard genome sequencing and annotation.</title>
        <authorList>
            <consortium name="The Broad Institute Genomics Platform"/>
            <consortium name="The Broad Institute Genome Sequencing Center for Infectious Disease"/>
            <person name="Wu L."/>
            <person name="Ma J."/>
        </authorList>
    </citation>
    <scope>NUCLEOTIDE SEQUENCE [LARGE SCALE GENOMIC DNA]</scope>
    <source>
        <strain evidence="4">KCTC 42662</strain>
    </source>
</reference>
<accession>A0ABW5KHQ3</accession>
<dbReference type="InterPro" id="IPR004305">
    <property type="entry name" value="Thiaminase-2/PQQC"/>
</dbReference>
<keyword evidence="1 3" id="KW-0378">Hydrolase</keyword>
<proteinExistence type="inferred from homology"/>
<dbReference type="GO" id="GO:0050334">
    <property type="term" value="F:thiaminase activity"/>
    <property type="evidence" value="ECO:0007669"/>
    <property type="project" value="UniProtKB-EC"/>
</dbReference>
<protein>
    <recommendedName>
        <fullName evidence="1">Aminopyrimidine aminohydrolase</fullName>
        <ecNumber evidence="1">3.5.99.2</ecNumber>
    </recommendedName>
</protein>
<dbReference type="InterPro" id="IPR016084">
    <property type="entry name" value="Haem_Oase-like_multi-hlx"/>
</dbReference>
<gene>
    <name evidence="3" type="primary">tenA</name>
    <name evidence="3" type="ORF">ACFSR5_07145</name>
</gene>
<evidence type="ECO:0000313" key="4">
    <source>
        <dbReference type="Proteomes" id="UP001597545"/>
    </source>
</evidence>
<dbReference type="EMBL" id="JBHULR010000003">
    <property type="protein sequence ID" value="MFD2547420.1"/>
    <property type="molecule type" value="Genomic_DNA"/>
</dbReference>